<dbReference type="Pfam" id="PF10990">
    <property type="entry name" value="DUF2809"/>
    <property type="match status" value="1"/>
</dbReference>
<keyword evidence="3" id="KW-1185">Reference proteome</keyword>
<gene>
    <name evidence="2" type="ORF">SAMN05443549_105259</name>
</gene>
<dbReference type="RefSeq" id="WP_073371193.1">
    <property type="nucleotide sequence ID" value="NZ_FQWB01000005.1"/>
</dbReference>
<dbReference type="OrthoDB" id="5360192at2"/>
<evidence type="ECO:0000313" key="2">
    <source>
        <dbReference type="EMBL" id="SHG65927.1"/>
    </source>
</evidence>
<dbReference type="STRING" id="468056.SAMN05443549_105259"/>
<dbReference type="InterPro" id="IPR021257">
    <property type="entry name" value="DUF2809"/>
</dbReference>
<organism evidence="2 3">
    <name type="scientific">Flavobacterium fluvii</name>
    <dbReference type="NCBI Taxonomy" id="468056"/>
    <lineage>
        <taxon>Bacteria</taxon>
        <taxon>Pseudomonadati</taxon>
        <taxon>Bacteroidota</taxon>
        <taxon>Flavobacteriia</taxon>
        <taxon>Flavobacteriales</taxon>
        <taxon>Flavobacteriaceae</taxon>
        <taxon>Flavobacterium</taxon>
    </lineage>
</organism>
<dbReference type="AlphaFoldDB" id="A0A1M5LLK3"/>
<protein>
    <recommendedName>
        <fullName evidence="4">DUF2809 domain-containing protein</fullName>
    </recommendedName>
</protein>
<dbReference type="Proteomes" id="UP000184516">
    <property type="component" value="Unassembled WGS sequence"/>
</dbReference>
<proteinExistence type="predicted"/>
<feature type="transmembrane region" description="Helical" evidence="1">
    <location>
        <begin position="97"/>
        <end position="120"/>
    </location>
</feature>
<keyword evidence="1" id="KW-0472">Membrane</keyword>
<dbReference type="EMBL" id="FQWB01000005">
    <property type="protein sequence ID" value="SHG65927.1"/>
    <property type="molecule type" value="Genomic_DNA"/>
</dbReference>
<reference evidence="3" key="1">
    <citation type="submission" date="2016-11" db="EMBL/GenBank/DDBJ databases">
        <authorList>
            <person name="Varghese N."/>
            <person name="Submissions S."/>
        </authorList>
    </citation>
    <scope>NUCLEOTIDE SEQUENCE [LARGE SCALE GENOMIC DNA]</scope>
    <source>
        <strain evidence="3">DSM 19978</strain>
    </source>
</reference>
<evidence type="ECO:0000256" key="1">
    <source>
        <dbReference type="SAM" id="Phobius"/>
    </source>
</evidence>
<keyword evidence="1" id="KW-1133">Transmembrane helix</keyword>
<feature type="transmembrane region" description="Helical" evidence="1">
    <location>
        <begin position="29"/>
        <end position="46"/>
    </location>
</feature>
<name>A0A1M5LLK3_9FLAO</name>
<evidence type="ECO:0000313" key="3">
    <source>
        <dbReference type="Proteomes" id="UP000184516"/>
    </source>
</evidence>
<sequence>MLKNTRLSYFILILFVIVLGITSRKIDGVPLFFGDTLYAVMVYFGVRMFFVNLNVKKSALLALAFCFGIEFLQLYRAEWMLAIRRTTLGHYVLGEGFLWSDLGFYTLGVLMAFSIDSYFIKKQ</sequence>
<evidence type="ECO:0008006" key="4">
    <source>
        <dbReference type="Google" id="ProtNLM"/>
    </source>
</evidence>
<feature type="transmembrane region" description="Helical" evidence="1">
    <location>
        <begin position="58"/>
        <end position="77"/>
    </location>
</feature>
<feature type="transmembrane region" description="Helical" evidence="1">
    <location>
        <begin position="7"/>
        <end position="23"/>
    </location>
</feature>
<keyword evidence="1" id="KW-0812">Transmembrane</keyword>
<accession>A0A1M5LLK3</accession>